<dbReference type="EMBL" id="BARV01041765">
    <property type="protein sequence ID" value="GAI53819.1"/>
    <property type="molecule type" value="Genomic_DNA"/>
</dbReference>
<organism evidence="2">
    <name type="scientific">marine sediment metagenome</name>
    <dbReference type="NCBI Taxonomy" id="412755"/>
    <lineage>
        <taxon>unclassified sequences</taxon>
        <taxon>metagenomes</taxon>
        <taxon>ecological metagenomes</taxon>
    </lineage>
</organism>
<proteinExistence type="predicted"/>
<reference evidence="2" key="1">
    <citation type="journal article" date="2014" name="Front. Microbiol.">
        <title>High frequency of phylogenetically diverse reductive dehalogenase-homologous genes in deep subseafloor sedimentary metagenomes.</title>
        <authorList>
            <person name="Kawai M."/>
            <person name="Futagami T."/>
            <person name="Toyoda A."/>
            <person name="Takaki Y."/>
            <person name="Nishi S."/>
            <person name="Hori S."/>
            <person name="Arai W."/>
            <person name="Tsubouchi T."/>
            <person name="Morono Y."/>
            <person name="Uchiyama I."/>
            <person name="Ito T."/>
            <person name="Fujiyama A."/>
            <person name="Inagaki F."/>
            <person name="Takami H."/>
        </authorList>
    </citation>
    <scope>NUCLEOTIDE SEQUENCE</scope>
    <source>
        <strain evidence="2">Expedition CK06-06</strain>
    </source>
</reference>
<dbReference type="InterPro" id="IPR046595">
    <property type="entry name" value="DUF6653"/>
</dbReference>
<evidence type="ECO:0000256" key="1">
    <source>
        <dbReference type="SAM" id="Phobius"/>
    </source>
</evidence>
<evidence type="ECO:0000313" key="2">
    <source>
        <dbReference type="EMBL" id="GAI53819.1"/>
    </source>
</evidence>
<keyword evidence="1" id="KW-0472">Membrane</keyword>
<protein>
    <submittedName>
        <fullName evidence="2">Uncharacterized protein</fullName>
    </submittedName>
</protein>
<accession>X1RE00</accession>
<sequence>ILSIVAAIGMAFCFYGVVRLHVWPTIFGVALAYLGKSWFLDRMVWLYEDMKEAHPEYGKWLY</sequence>
<dbReference type="AlphaFoldDB" id="X1RE00"/>
<feature type="transmembrane region" description="Helical" evidence="1">
    <location>
        <begin position="6"/>
        <end position="34"/>
    </location>
</feature>
<keyword evidence="1" id="KW-1133">Transmembrane helix</keyword>
<gene>
    <name evidence="2" type="ORF">S06H3_63085</name>
</gene>
<name>X1RE00_9ZZZZ</name>
<keyword evidence="1" id="KW-0812">Transmembrane</keyword>
<comment type="caution">
    <text evidence="2">The sequence shown here is derived from an EMBL/GenBank/DDBJ whole genome shotgun (WGS) entry which is preliminary data.</text>
</comment>
<dbReference type="Pfam" id="PF20358">
    <property type="entry name" value="DUF6653"/>
    <property type="match status" value="1"/>
</dbReference>
<feature type="non-terminal residue" evidence="2">
    <location>
        <position position="1"/>
    </location>
</feature>